<dbReference type="SUPFAM" id="SSF49764">
    <property type="entry name" value="HSP20-like chaperones"/>
    <property type="match status" value="1"/>
</dbReference>
<accession>A0A0S7YJ67</accession>
<feature type="domain" description="SHSP" evidence="3">
    <location>
        <begin position="15"/>
        <end position="127"/>
    </location>
</feature>
<evidence type="ECO:0000256" key="2">
    <source>
        <dbReference type="RuleBase" id="RU003616"/>
    </source>
</evidence>
<reference evidence="4 5" key="1">
    <citation type="journal article" date="2015" name="Microbiome">
        <title>Genomic resolution of linkages in carbon, nitrogen, and sulfur cycling among widespread estuary sediment bacteria.</title>
        <authorList>
            <person name="Baker B.J."/>
            <person name="Lazar C.S."/>
            <person name="Teske A.P."/>
            <person name="Dick G.J."/>
        </authorList>
    </citation>
    <scope>NUCLEOTIDE SEQUENCE [LARGE SCALE GENOMIC DNA]</scope>
    <source>
        <strain evidence="4">DG_78</strain>
    </source>
</reference>
<dbReference type="InterPro" id="IPR031107">
    <property type="entry name" value="Small_HSP"/>
</dbReference>
<gene>
    <name evidence="4" type="ORF">AMJ52_00450</name>
</gene>
<sequence length="127" mass="14457">MDRLFNTFFGRPPEETEGFWSPTVDIEEDSENYLAKAELPGIKKEDIKISVRGNLLTLSGERKHISEMKNKTFHRIERSFGKFSRTIALPSDVDSDKVKAAYKDGILTVTLPKPESTKPKEIEVEIT</sequence>
<dbReference type="Pfam" id="PF00011">
    <property type="entry name" value="HSP20"/>
    <property type="match status" value="1"/>
</dbReference>
<evidence type="ECO:0000313" key="5">
    <source>
        <dbReference type="Proteomes" id="UP000051012"/>
    </source>
</evidence>
<dbReference type="PROSITE" id="PS01031">
    <property type="entry name" value="SHSP"/>
    <property type="match status" value="1"/>
</dbReference>
<proteinExistence type="inferred from homology"/>
<evidence type="ECO:0000259" key="3">
    <source>
        <dbReference type="PROSITE" id="PS01031"/>
    </source>
</evidence>
<comment type="similarity">
    <text evidence="1 2">Belongs to the small heat shock protein (HSP20) family.</text>
</comment>
<dbReference type="EMBL" id="LJNI01000003">
    <property type="protein sequence ID" value="KPJ74491.1"/>
    <property type="molecule type" value="Genomic_DNA"/>
</dbReference>
<dbReference type="CDD" id="cd06464">
    <property type="entry name" value="ACD_sHsps-like"/>
    <property type="match status" value="1"/>
</dbReference>
<dbReference type="AlphaFoldDB" id="A0A0S7YJ67"/>
<evidence type="ECO:0000256" key="1">
    <source>
        <dbReference type="PROSITE-ProRule" id="PRU00285"/>
    </source>
</evidence>
<evidence type="ECO:0000313" key="4">
    <source>
        <dbReference type="EMBL" id="KPJ74491.1"/>
    </source>
</evidence>
<dbReference type="Gene3D" id="2.60.40.790">
    <property type="match status" value="1"/>
</dbReference>
<dbReference type="PANTHER" id="PTHR11527">
    <property type="entry name" value="HEAT-SHOCK PROTEIN 20 FAMILY MEMBER"/>
    <property type="match status" value="1"/>
</dbReference>
<comment type="caution">
    <text evidence="4">The sequence shown here is derived from an EMBL/GenBank/DDBJ whole genome shotgun (WGS) entry which is preliminary data.</text>
</comment>
<name>A0A0S7YJ67_UNCT6</name>
<dbReference type="Proteomes" id="UP000051012">
    <property type="component" value="Unassembled WGS sequence"/>
</dbReference>
<dbReference type="InterPro" id="IPR008978">
    <property type="entry name" value="HSP20-like_chaperone"/>
</dbReference>
<protein>
    <recommendedName>
        <fullName evidence="3">SHSP domain-containing protein</fullName>
    </recommendedName>
</protein>
<dbReference type="InterPro" id="IPR002068">
    <property type="entry name" value="A-crystallin/Hsp20_dom"/>
</dbReference>
<organism evidence="4 5">
    <name type="scientific">candidate division TA06 bacterium DG_78</name>
    <dbReference type="NCBI Taxonomy" id="1703772"/>
    <lineage>
        <taxon>Bacteria</taxon>
        <taxon>Bacteria division TA06</taxon>
    </lineage>
</organism>